<dbReference type="AlphaFoldDB" id="A0AAN8WWF3"/>
<feature type="compositionally biased region" description="Polar residues" evidence="1">
    <location>
        <begin position="42"/>
        <end position="58"/>
    </location>
</feature>
<sequence>MFWYSPSCCASRPDPKLSETREKTNKEEEDIWWTKGAFPPSRSLQTSDIQTTGSSENA</sequence>
<feature type="non-terminal residue" evidence="2">
    <location>
        <position position="58"/>
    </location>
</feature>
<gene>
    <name evidence="2" type="ORF">SK128_019337</name>
</gene>
<feature type="compositionally biased region" description="Basic and acidic residues" evidence="1">
    <location>
        <begin position="13"/>
        <end position="26"/>
    </location>
</feature>
<evidence type="ECO:0000313" key="3">
    <source>
        <dbReference type="Proteomes" id="UP001381693"/>
    </source>
</evidence>
<reference evidence="2 3" key="1">
    <citation type="submission" date="2023-11" db="EMBL/GenBank/DDBJ databases">
        <title>Halocaridina rubra genome assembly.</title>
        <authorList>
            <person name="Smith C."/>
        </authorList>
    </citation>
    <scope>NUCLEOTIDE SEQUENCE [LARGE SCALE GENOMIC DNA]</scope>
    <source>
        <strain evidence="2">EP-1</strain>
        <tissue evidence="2">Whole</tissue>
    </source>
</reference>
<keyword evidence="3" id="KW-1185">Reference proteome</keyword>
<dbReference type="EMBL" id="JAXCGZ010017871">
    <property type="protein sequence ID" value="KAK7067654.1"/>
    <property type="molecule type" value="Genomic_DNA"/>
</dbReference>
<comment type="caution">
    <text evidence="2">The sequence shown here is derived from an EMBL/GenBank/DDBJ whole genome shotgun (WGS) entry which is preliminary data.</text>
</comment>
<proteinExistence type="predicted"/>
<evidence type="ECO:0000313" key="2">
    <source>
        <dbReference type="EMBL" id="KAK7067654.1"/>
    </source>
</evidence>
<feature type="region of interest" description="Disordered" evidence="1">
    <location>
        <begin position="1"/>
        <end position="58"/>
    </location>
</feature>
<organism evidence="2 3">
    <name type="scientific">Halocaridina rubra</name>
    <name type="common">Hawaiian red shrimp</name>
    <dbReference type="NCBI Taxonomy" id="373956"/>
    <lineage>
        <taxon>Eukaryota</taxon>
        <taxon>Metazoa</taxon>
        <taxon>Ecdysozoa</taxon>
        <taxon>Arthropoda</taxon>
        <taxon>Crustacea</taxon>
        <taxon>Multicrustacea</taxon>
        <taxon>Malacostraca</taxon>
        <taxon>Eumalacostraca</taxon>
        <taxon>Eucarida</taxon>
        <taxon>Decapoda</taxon>
        <taxon>Pleocyemata</taxon>
        <taxon>Caridea</taxon>
        <taxon>Atyoidea</taxon>
        <taxon>Atyidae</taxon>
        <taxon>Halocaridina</taxon>
    </lineage>
</organism>
<dbReference type="Proteomes" id="UP001381693">
    <property type="component" value="Unassembled WGS sequence"/>
</dbReference>
<evidence type="ECO:0000256" key="1">
    <source>
        <dbReference type="SAM" id="MobiDB-lite"/>
    </source>
</evidence>
<protein>
    <submittedName>
        <fullName evidence="2">Uncharacterized protein</fullName>
    </submittedName>
</protein>
<accession>A0AAN8WWF3</accession>
<name>A0AAN8WWF3_HALRR</name>